<proteinExistence type="predicted"/>
<accession>A0AC60QBK6</accession>
<name>A0AC60QBK6_IXOPE</name>
<evidence type="ECO:0000313" key="1">
    <source>
        <dbReference type="EMBL" id="KAG0430194.1"/>
    </source>
</evidence>
<sequence>IVESGAGLNAEEFLELYSSLFLIPELRCDLLMWAAKCKREKRKMPVTCALQAVALCLEELFPNVHRLLKVLAALPVTTAEAESFFSSLRRSKGYLRASTSNERLLGLALLNIHRDIEFQAEDVLDILCRERSRHSNYARATLLLPSLQQLRVTLSALSLYQLRALRYFSKSLRLGSSGSGDAGAKKAKTQPWDSVVNVVLVEGRNLLSMDDNGFSDPYVRFKLGNEKYKSKSAVKTLNPQWLEQFDLHVYSDQSRTLELTVWDKDFSGKGDFMGRCSIDVGSLEPERTHSVWQELEDGAGSLFLLLTVSGTQGSSSVSDLIAHDAAGAVARDGAVRLRYGLLHSFHDWDDVGHLVVKVFKAQGLASADLGGKSDPFCVLELVNSRLQTHTEYKTLSPEWNKIFAFKVKDIHSVLELTVYDEDRDKKCEFLGKLAVPLIKIKNGEKKWYGLKDRKLKTRVKGQILLEMNVVYNPIKACVKTFNPKETKFMQLDQKFKRIVFMRNLTRVKNIVMFVIDMGKFLNSCFLWESVPRSLLAFAAFLVITYTAELYMLPLVLLLVFLKNLLVLTVAGIQGGGREEEELNEDDEEDEEDDKDPKTEEKKSLKERLQAVQEATATVQNVLGEVASLGERINNTFNFSIPLLSWLAIIVLLLVTFILYYIPIRYVLMAWGVNKFTKKLRSPDIIPNNEVMDFLSRVPDNEEKIMYREIRPNLSAALEAERKKKKKSS</sequence>
<evidence type="ECO:0000313" key="2">
    <source>
        <dbReference type="Proteomes" id="UP000805193"/>
    </source>
</evidence>
<dbReference type="EMBL" id="JABSTQ010009345">
    <property type="protein sequence ID" value="KAG0430194.1"/>
    <property type="molecule type" value="Genomic_DNA"/>
</dbReference>
<reference evidence="1 2" key="1">
    <citation type="journal article" date="2020" name="Cell">
        <title>Large-Scale Comparative Analyses of Tick Genomes Elucidate Their Genetic Diversity and Vector Capacities.</title>
        <authorList>
            <consortium name="Tick Genome and Microbiome Consortium (TIGMIC)"/>
            <person name="Jia N."/>
            <person name="Wang J."/>
            <person name="Shi W."/>
            <person name="Du L."/>
            <person name="Sun Y."/>
            <person name="Zhan W."/>
            <person name="Jiang J.F."/>
            <person name="Wang Q."/>
            <person name="Zhang B."/>
            <person name="Ji P."/>
            <person name="Bell-Sakyi L."/>
            <person name="Cui X.M."/>
            <person name="Yuan T.T."/>
            <person name="Jiang B.G."/>
            <person name="Yang W.F."/>
            <person name="Lam T.T."/>
            <person name="Chang Q.C."/>
            <person name="Ding S.J."/>
            <person name="Wang X.J."/>
            <person name="Zhu J.G."/>
            <person name="Ruan X.D."/>
            <person name="Zhao L."/>
            <person name="Wei J.T."/>
            <person name="Ye R.Z."/>
            <person name="Que T.C."/>
            <person name="Du C.H."/>
            <person name="Zhou Y.H."/>
            <person name="Cheng J.X."/>
            <person name="Dai P.F."/>
            <person name="Guo W.B."/>
            <person name="Han X.H."/>
            <person name="Huang E.J."/>
            <person name="Li L.F."/>
            <person name="Wei W."/>
            <person name="Gao Y.C."/>
            <person name="Liu J.Z."/>
            <person name="Shao H.Z."/>
            <person name="Wang X."/>
            <person name="Wang C.C."/>
            <person name="Yang T.C."/>
            <person name="Huo Q.B."/>
            <person name="Li W."/>
            <person name="Chen H.Y."/>
            <person name="Chen S.E."/>
            <person name="Zhou L.G."/>
            <person name="Ni X.B."/>
            <person name="Tian J.H."/>
            <person name="Sheng Y."/>
            <person name="Liu T."/>
            <person name="Pan Y.S."/>
            <person name="Xia L.Y."/>
            <person name="Li J."/>
            <person name="Zhao F."/>
            <person name="Cao W.C."/>
        </authorList>
    </citation>
    <scope>NUCLEOTIDE SEQUENCE [LARGE SCALE GENOMIC DNA]</scope>
    <source>
        <strain evidence="1">Iper-2018</strain>
    </source>
</reference>
<gene>
    <name evidence="1" type="ORF">HPB47_022930</name>
</gene>
<dbReference type="Proteomes" id="UP000805193">
    <property type="component" value="Unassembled WGS sequence"/>
</dbReference>
<protein>
    <submittedName>
        <fullName evidence="1">Uncharacterized protein</fullName>
    </submittedName>
</protein>
<organism evidence="1 2">
    <name type="scientific">Ixodes persulcatus</name>
    <name type="common">Taiga tick</name>
    <dbReference type="NCBI Taxonomy" id="34615"/>
    <lineage>
        <taxon>Eukaryota</taxon>
        <taxon>Metazoa</taxon>
        <taxon>Ecdysozoa</taxon>
        <taxon>Arthropoda</taxon>
        <taxon>Chelicerata</taxon>
        <taxon>Arachnida</taxon>
        <taxon>Acari</taxon>
        <taxon>Parasitiformes</taxon>
        <taxon>Ixodida</taxon>
        <taxon>Ixodoidea</taxon>
        <taxon>Ixodidae</taxon>
        <taxon>Ixodinae</taxon>
        <taxon>Ixodes</taxon>
    </lineage>
</organism>
<feature type="non-terminal residue" evidence="1">
    <location>
        <position position="1"/>
    </location>
</feature>
<comment type="caution">
    <text evidence="1">The sequence shown here is derived from an EMBL/GenBank/DDBJ whole genome shotgun (WGS) entry which is preliminary data.</text>
</comment>
<keyword evidence="2" id="KW-1185">Reference proteome</keyword>